<proteinExistence type="predicted"/>
<comment type="caution">
    <text evidence="1">The sequence shown here is derived from an EMBL/GenBank/DDBJ whole genome shotgun (WGS) entry which is preliminary data.</text>
</comment>
<reference evidence="1" key="1">
    <citation type="submission" date="2020-08" db="EMBL/GenBank/DDBJ databases">
        <title>Multicomponent nature underlies the extraordinary mechanical properties of spider dragline silk.</title>
        <authorList>
            <person name="Kono N."/>
            <person name="Nakamura H."/>
            <person name="Mori M."/>
            <person name="Yoshida Y."/>
            <person name="Ohtoshi R."/>
            <person name="Malay A.D."/>
            <person name="Moran D.A.P."/>
            <person name="Tomita M."/>
            <person name="Numata K."/>
            <person name="Arakawa K."/>
        </authorList>
    </citation>
    <scope>NUCLEOTIDE SEQUENCE</scope>
</reference>
<sequence length="89" mass="10235">MQYRENSILRLFSIGFVEEVGKVFLSCGLLGKTRNAWSTQRGEKTNHFGAWENEKGFIKVNPAFIRNHEAYPIFSMEASDGFNFQMLVP</sequence>
<protein>
    <submittedName>
        <fullName evidence="1">Uncharacterized protein</fullName>
    </submittedName>
</protein>
<dbReference type="Proteomes" id="UP000887013">
    <property type="component" value="Unassembled WGS sequence"/>
</dbReference>
<dbReference type="EMBL" id="BMAW01081561">
    <property type="protein sequence ID" value="GFU25111.1"/>
    <property type="molecule type" value="Genomic_DNA"/>
</dbReference>
<dbReference type="AlphaFoldDB" id="A0A8X6QH63"/>
<organism evidence="1 2">
    <name type="scientific">Nephila pilipes</name>
    <name type="common">Giant wood spider</name>
    <name type="synonym">Nephila maculata</name>
    <dbReference type="NCBI Taxonomy" id="299642"/>
    <lineage>
        <taxon>Eukaryota</taxon>
        <taxon>Metazoa</taxon>
        <taxon>Ecdysozoa</taxon>
        <taxon>Arthropoda</taxon>
        <taxon>Chelicerata</taxon>
        <taxon>Arachnida</taxon>
        <taxon>Araneae</taxon>
        <taxon>Araneomorphae</taxon>
        <taxon>Entelegynae</taxon>
        <taxon>Araneoidea</taxon>
        <taxon>Nephilidae</taxon>
        <taxon>Nephila</taxon>
    </lineage>
</organism>
<keyword evidence="2" id="KW-1185">Reference proteome</keyword>
<accession>A0A8X6QH63</accession>
<name>A0A8X6QH63_NEPPI</name>
<gene>
    <name evidence="1" type="ORF">NPIL_393951</name>
</gene>
<evidence type="ECO:0000313" key="2">
    <source>
        <dbReference type="Proteomes" id="UP000887013"/>
    </source>
</evidence>
<evidence type="ECO:0000313" key="1">
    <source>
        <dbReference type="EMBL" id="GFU25111.1"/>
    </source>
</evidence>